<name>A0A3S9VRE8_9BACT</name>
<evidence type="ECO:0000313" key="2">
    <source>
        <dbReference type="Proteomes" id="UP000270673"/>
    </source>
</evidence>
<sequence length="197" mass="23891">MRTETRKYEVYKVDELSDKAKENAYWKWLKGFEYDASDNRATLKAFEEIFKVKVSRWNYDACTYNFQFISNYSGEEEELCGVRLLKFIVNNYWHNLFKPKTYWHKKDFHKQRRSRISVTNDCVLTGYCADMDILKPIYDFLKVPDKHTNLYDLMNDCIDSFFRFCRDDVEYASNEEAFERDCEANEYEFLSNGEFFK</sequence>
<proteinExistence type="predicted"/>
<dbReference type="Proteomes" id="UP000270673">
    <property type="component" value="Chromosome"/>
</dbReference>
<gene>
    <name evidence="1" type="ORF">D8S85_05765</name>
</gene>
<keyword evidence="2" id="KW-1185">Reference proteome</keyword>
<dbReference type="EMBL" id="CP032819">
    <property type="protein sequence ID" value="AZS29108.1"/>
    <property type="molecule type" value="Genomic_DNA"/>
</dbReference>
<protein>
    <submittedName>
        <fullName evidence="1">Uncharacterized protein</fullName>
    </submittedName>
</protein>
<dbReference type="RefSeq" id="WP_004322007.1">
    <property type="nucleotide sequence ID" value="NZ_CP032819.1"/>
</dbReference>
<dbReference type="OrthoDB" id="1037732at2"/>
<dbReference type="KEGG" id="buy:D8S85_05765"/>
<reference evidence="1 2" key="1">
    <citation type="submission" date="2018-10" db="EMBL/GenBank/DDBJ databases">
        <title>Butyricimonas faecalis sp. nov., isolated from human faeces and emended description of the genus Butyricimonas.</title>
        <authorList>
            <person name="Le Roy T."/>
            <person name="Van der Smissen P."/>
            <person name="Paquot A."/>
            <person name="Delzenne N."/>
            <person name="Muccioli G."/>
            <person name="Collet J.-F."/>
            <person name="Cani P.D."/>
        </authorList>
    </citation>
    <scope>NUCLEOTIDE SEQUENCE [LARGE SCALE GENOMIC DNA]</scope>
    <source>
        <strain evidence="1 2">H184</strain>
    </source>
</reference>
<dbReference type="GeneID" id="93102805"/>
<accession>A0A3S9VRE8</accession>
<organism evidence="1 2">
    <name type="scientific">Butyricimonas faecalis</name>
    <dbReference type="NCBI Taxonomy" id="2093856"/>
    <lineage>
        <taxon>Bacteria</taxon>
        <taxon>Pseudomonadati</taxon>
        <taxon>Bacteroidota</taxon>
        <taxon>Bacteroidia</taxon>
        <taxon>Bacteroidales</taxon>
        <taxon>Odoribacteraceae</taxon>
        <taxon>Butyricimonas</taxon>
    </lineage>
</organism>
<dbReference type="AlphaFoldDB" id="A0A3S9VRE8"/>
<evidence type="ECO:0000313" key="1">
    <source>
        <dbReference type="EMBL" id="AZS29108.1"/>
    </source>
</evidence>